<feature type="non-terminal residue" evidence="1">
    <location>
        <position position="93"/>
    </location>
</feature>
<dbReference type="InterPro" id="IPR036572">
    <property type="entry name" value="Doublecortin_dom_sf"/>
</dbReference>
<sequence length="93" mass="10888">YNKVPIYKQTPCTKNFRVKVCRNGDISRFVWCMSCSMETILVYATAKFPMSPMFRRLFEINGREIFKSEDVIRGMEYCVSAGENFISPLRAIR</sequence>
<dbReference type="Proteomes" id="UP000663889">
    <property type="component" value="Unassembled WGS sequence"/>
</dbReference>
<proteinExistence type="predicted"/>
<protein>
    <submittedName>
        <fullName evidence="1">Uncharacterized protein</fullName>
    </submittedName>
</protein>
<organism evidence="1 2">
    <name type="scientific">Rotaria sordida</name>
    <dbReference type="NCBI Taxonomy" id="392033"/>
    <lineage>
        <taxon>Eukaryota</taxon>
        <taxon>Metazoa</taxon>
        <taxon>Spiralia</taxon>
        <taxon>Gnathifera</taxon>
        <taxon>Rotifera</taxon>
        <taxon>Eurotatoria</taxon>
        <taxon>Bdelloidea</taxon>
        <taxon>Philodinida</taxon>
        <taxon>Philodinidae</taxon>
        <taxon>Rotaria</taxon>
    </lineage>
</organism>
<dbReference type="Gene3D" id="3.10.20.230">
    <property type="entry name" value="Doublecortin domain"/>
    <property type="match status" value="1"/>
</dbReference>
<evidence type="ECO:0000313" key="1">
    <source>
        <dbReference type="EMBL" id="CAF1521521.1"/>
    </source>
</evidence>
<dbReference type="SUPFAM" id="SSF89837">
    <property type="entry name" value="Doublecortin (DC)"/>
    <property type="match status" value="1"/>
</dbReference>
<dbReference type="GO" id="GO:0035556">
    <property type="term" value="P:intracellular signal transduction"/>
    <property type="evidence" value="ECO:0007669"/>
    <property type="project" value="InterPro"/>
</dbReference>
<dbReference type="EMBL" id="CAJNOU010007245">
    <property type="protein sequence ID" value="CAF1521521.1"/>
    <property type="molecule type" value="Genomic_DNA"/>
</dbReference>
<gene>
    <name evidence="1" type="ORF">SEV965_LOCUS37054</name>
</gene>
<reference evidence="1" key="1">
    <citation type="submission" date="2021-02" db="EMBL/GenBank/DDBJ databases">
        <authorList>
            <person name="Nowell W R."/>
        </authorList>
    </citation>
    <scope>NUCLEOTIDE SEQUENCE</scope>
</reference>
<comment type="caution">
    <text evidence="1">The sequence shown here is derived from an EMBL/GenBank/DDBJ whole genome shotgun (WGS) entry which is preliminary data.</text>
</comment>
<name>A0A815UEF2_9BILA</name>
<accession>A0A815UEF2</accession>
<feature type="non-terminal residue" evidence="1">
    <location>
        <position position="1"/>
    </location>
</feature>
<evidence type="ECO:0000313" key="2">
    <source>
        <dbReference type="Proteomes" id="UP000663889"/>
    </source>
</evidence>
<dbReference type="AlphaFoldDB" id="A0A815UEF2"/>